<dbReference type="PANTHER" id="PTHR34413">
    <property type="entry name" value="PROPHAGE TAIL FIBER ASSEMBLY PROTEIN HOMOLOG TFAE-RELATED-RELATED"/>
    <property type="match status" value="1"/>
</dbReference>
<dbReference type="OrthoDB" id="8596093at2"/>
<dbReference type="PATRIC" id="fig|745277.3.peg.1486"/>
<evidence type="ECO:0000313" key="1">
    <source>
        <dbReference type="EMBL" id="AEX51427.1"/>
    </source>
</evidence>
<dbReference type="Pfam" id="PF02413">
    <property type="entry name" value="Caudo_TAP"/>
    <property type="match status" value="1"/>
</dbReference>
<accession>H2IRJ1</accession>
<proteinExistence type="predicted"/>
<dbReference type="AlphaFoldDB" id="H2IRJ1"/>
<name>H2IRJ1_RAHAC</name>
<dbReference type="STRING" id="745277.Rahaq2_1549"/>
<protein>
    <submittedName>
        <fullName evidence="1">Caudovirales tail fiber assembly protein</fullName>
    </submittedName>
</protein>
<keyword evidence="2" id="KW-1185">Reference proteome</keyword>
<dbReference type="InterPro" id="IPR051220">
    <property type="entry name" value="TFA_Chaperone"/>
</dbReference>
<sequence length="143" mass="15850">MKNYYYSAKNNGIYPLELKAAYEDSVNGWPDDAKAISNEEYVALFEGQASGKIITAGKNGYPVLSEPPAQTQAQLIMEAEVVLDSLLNEAKDKIIVWQTKLAIGRVLMEGEKIKLNAWLDYIDALEEVDTGTAPDIEWPEIPA</sequence>
<reference evidence="2" key="2">
    <citation type="submission" date="2012-01" db="EMBL/GenBank/DDBJ databases">
        <title>Complete sequence of chromosome of Rahnella aquatilis CIP 78.65.</title>
        <authorList>
            <person name="Lucas S."/>
            <person name="Han J."/>
            <person name="Lapidus A."/>
            <person name="Cheng J.-F."/>
            <person name="Goodwin L."/>
            <person name="Pitluck S."/>
            <person name="Peters L."/>
            <person name="Ovchinnikova G."/>
            <person name="Held B."/>
            <person name="Detter J.C."/>
            <person name="Han C."/>
            <person name="Tapia R."/>
            <person name="Land M."/>
            <person name="Hauser L."/>
            <person name="Kyrpides N."/>
            <person name="Ivanova N."/>
            <person name="Pagani I."/>
            <person name="Sobecky P."/>
            <person name="Martinez R."/>
            <person name="Woyke T."/>
        </authorList>
    </citation>
    <scope>NUCLEOTIDE SEQUENCE [LARGE SCALE GENOMIC DNA]</scope>
    <source>
        <strain evidence="2">ATCC 33071 / DSM 4594 / JCM 1683 / NBRC 105701 / NCIMB 13365 / CIP 78.65</strain>
    </source>
</reference>
<dbReference type="HOGENOM" id="CLU_094206_4_2_6"/>
<dbReference type="InterPro" id="IPR003458">
    <property type="entry name" value="Phage_T4_Gp38_tail_assem"/>
</dbReference>
<dbReference type="eggNOG" id="ENOG5032TR7">
    <property type="taxonomic scope" value="Bacteria"/>
</dbReference>
<dbReference type="Proteomes" id="UP000009010">
    <property type="component" value="Chromosome"/>
</dbReference>
<dbReference type="EMBL" id="CP003244">
    <property type="protein sequence ID" value="AEX51427.1"/>
    <property type="molecule type" value="Genomic_DNA"/>
</dbReference>
<reference evidence="1 2" key="1">
    <citation type="journal article" date="2012" name="J. Bacteriol.">
        <title>Complete Genome Sequence of Rahnella aquatilis CIP 78.65.</title>
        <authorList>
            <person name="Martinez R.J."/>
            <person name="Bruce D."/>
            <person name="Detter C."/>
            <person name="Goodwin L.A."/>
            <person name="Han J."/>
            <person name="Han C.S."/>
            <person name="Held B."/>
            <person name="Land M.L."/>
            <person name="Mikhailova N."/>
            <person name="Nolan M."/>
            <person name="Pennacchio L."/>
            <person name="Pitluck S."/>
            <person name="Tapia R."/>
            <person name="Woyke T."/>
            <person name="Sobecky P.A."/>
        </authorList>
    </citation>
    <scope>NUCLEOTIDE SEQUENCE [LARGE SCALE GENOMIC DNA]</scope>
    <source>
        <strain evidence="2">ATCC 33071 / DSM 4594 / JCM 1683 / NBRC 105701 / NCIMB 13365 / CIP 78.65</strain>
    </source>
</reference>
<dbReference type="KEGG" id="raq:Rahaq2_1549"/>
<dbReference type="PANTHER" id="PTHR34413:SF2">
    <property type="entry name" value="PROPHAGE TAIL FIBER ASSEMBLY PROTEIN HOMOLOG TFAE-RELATED"/>
    <property type="match status" value="1"/>
</dbReference>
<gene>
    <name evidence="1" type="ordered locus">Rahaq2_1549</name>
</gene>
<dbReference type="RefSeq" id="WP_015696646.1">
    <property type="nucleotide sequence ID" value="NC_016818.1"/>
</dbReference>
<organism evidence="1 2">
    <name type="scientific">Rahnella aquatilis (strain ATCC 33071 / DSM 4594 / JCM 1683 / NBRC 105701 / NCIMB 13365 / CIP 78.65)</name>
    <dbReference type="NCBI Taxonomy" id="745277"/>
    <lineage>
        <taxon>Bacteria</taxon>
        <taxon>Pseudomonadati</taxon>
        <taxon>Pseudomonadota</taxon>
        <taxon>Gammaproteobacteria</taxon>
        <taxon>Enterobacterales</taxon>
        <taxon>Yersiniaceae</taxon>
        <taxon>Rahnella</taxon>
    </lineage>
</organism>
<evidence type="ECO:0000313" key="2">
    <source>
        <dbReference type="Proteomes" id="UP000009010"/>
    </source>
</evidence>